<dbReference type="Gene3D" id="3.40.50.10540">
    <property type="entry name" value="Crotonobetainyl-coa:carnitine coa-transferase, domain 1"/>
    <property type="match status" value="1"/>
</dbReference>
<organism evidence="2 3">
    <name type="scientific">Heterobasidion irregulare (strain TC 32-1)</name>
    <dbReference type="NCBI Taxonomy" id="747525"/>
    <lineage>
        <taxon>Eukaryota</taxon>
        <taxon>Fungi</taxon>
        <taxon>Dikarya</taxon>
        <taxon>Basidiomycota</taxon>
        <taxon>Agaricomycotina</taxon>
        <taxon>Agaricomycetes</taxon>
        <taxon>Russulales</taxon>
        <taxon>Bondarzewiaceae</taxon>
        <taxon>Heterobasidion</taxon>
        <taxon>Heterobasidion annosum species complex</taxon>
    </lineage>
</organism>
<evidence type="ECO:0000256" key="1">
    <source>
        <dbReference type="ARBA" id="ARBA00008383"/>
    </source>
</evidence>
<name>W4KCE8_HETIT</name>
<evidence type="ECO:0000313" key="3">
    <source>
        <dbReference type="Proteomes" id="UP000030671"/>
    </source>
</evidence>
<evidence type="ECO:0000313" key="2">
    <source>
        <dbReference type="EMBL" id="ETW83015.1"/>
    </source>
</evidence>
<keyword evidence="3" id="KW-1185">Reference proteome</keyword>
<dbReference type="AlphaFoldDB" id="W4KCE8"/>
<dbReference type="KEGG" id="hir:HETIRDRAFT_444548"/>
<accession>W4KCE8</accession>
<gene>
    <name evidence="2" type="ORF">HETIRDRAFT_444548</name>
</gene>
<reference evidence="2 3" key="1">
    <citation type="journal article" date="2012" name="New Phytol.">
        <title>Insight into trade-off between wood decay and parasitism from the genome of a fungal forest pathogen.</title>
        <authorList>
            <person name="Olson A."/>
            <person name="Aerts A."/>
            <person name="Asiegbu F."/>
            <person name="Belbahri L."/>
            <person name="Bouzid O."/>
            <person name="Broberg A."/>
            <person name="Canback B."/>
            <person name="Coutinho P.M."/>
            <person name="Cullen D."/>
            <person name="Dalman K."/>
            <person name="Deflorio G."/>
            <person name="van Diepen L.T."/>
            <person name="Dunand C."/>
            <person name="Duplessis S."/>
            <person name="Durling M."/>
            <person name="Gonthier P."/>
            <person name="Grimwood J."/>
            <person name="Fossdal C.G."/>
            <person name="Hansson D."/>
            <person name="Henrissat B."/>
            <person name="Hietala A."/>
            <person name="Himmelstrand K."/>
            <person name="Hoffmeister D."/>
            <person name="Hogberg N."/>
            <person name="James T.Y."/>
            <person name="Karlsson M."/>
            <person name="Kohler A."/>
            <person name="Kues U."/>
            <person name="Lee Y.H."/>
            <person name="Lin Y.C."/>
            <person name="Lind M."/>
            <person name="Lindquist E."/>
            <person name="Lombard V."/>
            <person name="Lucas S."/>
            <person name="Lunden K."/>
            <person name="Morin E."/>
            <person name="Murat C."/>
            <person name="Park J."/>
            <person name="Raffaello T."/>
            <person name="Rouze P."/>
            <person name="Salamov A."/>
            <person name="Schmutz J."/>
            <person name="Solheim H."/>
            <person name="Stahlberg J."/>
            <person name="Velez H."/>
            <person name="de Vries R.P."/>
            <person name="Wiebenga A."/>
            <person name="Woodward S."/>
            <person name="Yakovlev I."/>
            <person name="Garbelotto M."/>
            <person name="Martin F."/>
            <person name="Grigoriev I.V."/>
            <person name="Stenlid J."/>
        </authorList>
    </citation>
    <scope>NUCLEOTIDE SEQUENCE [LARGE SCALE GENOMIC DNA]</scope>
    <source>
        <strain evidence="2 3">TC 32-1</strain>
    </source>
</reference>
<dbReference type="GeneID" id="20675587"/>
<dbReference type="InterPro" id="IPR050509">
    <property type="entry name" value="CoA-transferase_III"/>
</dbReference>
<proteinExistence type="inferred from homology"/>
<dbReference type="PANTHER" id="PTHR48228">
    <property type="entry name" value="SUCCINYL-COA--D-CITRAMALATE COA-TRANSFERASE"/>
    <property type="match status" value="1"/>
</dbReference>
<dbReference type="PANTHER" id="PTHR48228:SF5">
    <property type="entry name" value="ALPHA-METHYLACYL-COA RACEMASE"/>
    <property type="match status" value="1"/>
</dbReference>
<dbReference type="InterPro" id="IPR003673">
    <property type="entry name" value="CoA-Trfase_fam_III"/>
</dbReference>
<dbReference type="SUPFAM" id="SSF89796">
    <property type="entry name" value="CoA-transferase family III (CaiB/BaiF)"/>
    <property type="match status" value="1"/>
</dbReference>
<dbReference type="InParanoid" id="W4KCE8"/>
<dbReference type="InterPro" id="IPR023606">
    <property type="entry name" value="CoA-Trfase_III_dom_1_sf"/>
</dbReference>
<dbReference type="Pfam" id="PF02515">
    <property type="entry name" value="CoA_transf_3"/>
    <property type="match status" value="1"/>
</dbReference>
<protein>
    <recommendedName>
        <fullName evidence="4">CoA-transferase family III</fullName>
    </recommendedName>
</protein>
<dbReference type="eggNOG" id="KOG3957">
    <property type="taxonomic scope" value="Eukaryota"/>
</dbReference>
<evidence type="ECO:0008006" key="4">
    <source>
        <dbReference type="Google" id="ProtNLM"/>
    </source>
</evidence>
<dbReference type="Proteomes" id="UP000030671">
    <property type="component" value="Unassembled WGS sequence"/>
</dbReference>
<dbReference type="STRING" id="747525.W4KCE8"/>
<dbReference type="HOGENOM" id="CLU_033975_5_1_1"/>
<comment type="similarity">
    <text evidence="1">Belongs to the CoA-transferase III family.</text>
</comment>
<dbReference type="RefSeq" id="XP_009545306.1">
    <property type="nucleotide sequence ID" value="XM_009547011.1"/>
</dbReference>
<dbReference type="Gene3D" id="3.30.1540.10">
    <property type="entry name" value="formyl-coa transferase, domain 3"/>
    <property type="match status" value="1"/>
</dbReference>
<dbReference type="OrthoDB" id="16747at2759"/>
<dbReference type="GO" id="GO:0003824">
    <property type="term" value="F:catalytic activity"/>
    <property type="evidence" value="ECO:0007669"/>
    <property type="project" value="InterPro"/>
</dbReference>
<sequence>MTSPPTNAGPLAGIKVIEFAGLAPVPFAGLILSDFGASVTRIDRCTPHTIIHESLNTDILCRNKRSIAVDLKSPKGLEIVRRLVRNADVLIDPFRPGVLEKTGLGPEVWFGKDGKGEEQNDRLIYARIAGFRRDGPHKDMAGHDLNYLALSGVLSLLPGTEEKPAFPLNLLADFAGGGLTCALGILLALFERTHSGRGQIVDTDMVSGVRYLSTFPFLHAYLRTPMFANPALPRQSNILDGGAPYYGIYTCADGRHIAVGCLEPRFFMIFLERFMDGVPSAWLEVQKKRGWVPDAGSQSRKEEWGHLRAFLERGFRLLERDEWTKVPTRV</sequence>
<dbReference type="InterPro" id="IPR044855">
    <property type="entry name" value="CoA-Trfase_III_dom3_sf"/>
</dbReference>
<dbReference type="EMBL" id="KI925457">
    <property type="protein sequence ID" value="ETW83015.1"/>
    <property type="molecule type" value="Genomic_DNA"/>
</dbReference>